<name>A0A8X6NIH7_NEPPI</name>
<gene>
    <name evidence="2" type="ORF">NPIL_244091</name>
</gene>
<dbReference type="Proteomes" id="UP000887013">
    <property type="component" value="Unassembled WGS sequence"/>
</dbReference>
<organism evidence="2 3">
    <name type="scientific">Nephila pilipes</name>
    <name type="common">Giant wood spider</name>
    <name type="synonym">Nephila maculata</name>
    <dbReference type="NCBI Taxonomy" id="299642"/>
    <lineage>
        <taxon>Eukaryota</taxon>
        <taxon>Metazoa</taxon>
        <taxon>Ecdysozoa</taxon>
        <taxon>Arthropoda</taxon>
        <taxon>Chelicerata</taxon>
        <taxon>Arachnida</taxon>
        <taxon>Araneae</taxon>
        <taxon>Araneomorphae</taxon>
        <taxon>Entelegynae</taxon>
        <taxon>Araneoidea</taxon>
        <taxon>Nephilidae</taxon>
        <taxon>Nephila</taxon>
    </lineage>
</organism>
<keyword evidence="1" id="KW-0732">Signal</keyword>
<proteinExistence type="predicted"/>
<dbReference type="EMBL" id="BMAW01058240">
    <property type="protein sequence ID" value="GFT15120.1"/>
    <property type="molecule type" value="Genomic_DNA"/>
</dbReference>
<feature type="chain" id="PRO_5036461144" description="Secreted protein" evidence="1">
    <location>
        <begin position="27"/>
        <end position="70"/>
    </location>
</feature>
<dbReference type="AlphaFoldDB" id="A0A8X6NIH7"/>
<comment type="caution">
    <text evidence="2">The sequence shown here is derived from an EMBL/GenBank/DDBJ whole genome shotgun (WGS) entry which is preliminary data.</text>
</comment>
<reference evidence="2" key="1">
    <citation type="submission" date="2020-08" db="EMBL/GenBank/DDBJ databases">
        <title>Multicomponent nature underlies the extraordinary mechanical properties of spider dragline silk.</title>
        <authorList>
            <person name="Kono N."/>
            <person name="Nakamura H."/>
            <person name="Mori M."/>
            <person name="Yoshida Y."/>
            <person name="Ohtoshi R."/>
            <person name="Malay A.D."/>
            <person name="Moran D.A.P."/>
            <person name="Tomita M."/>
            <person name="Numata K."/>
            <person name="Arakawa K."/>
        </authorList>
    </citation>
    <scope>NUCLEOTIDE SEQUENCE</scope>
</reference>
<keyword evidence="3" id="KW-1185">Reference proteome</keyword>
<feature type="signal peptide" evidence="1">
    <location>
        <begin position="1"/>
        <end position="26"/>
    </location>
</feature>
<evidence type="ECO:0000256" key="1">
    <source>
        <dbReference type="SAM" id="SignalP"/>
    </source>
</evidence>
<accession>A0A8X6NIH7</accession>
<evidence type="ECO:0000313" key="3">
    <source>
        <dbReference type="Proteomes" id="UP000887013"/>
    </source>
</evidence>
<evidence type="ECO:0000313" key="2">
    <source>
        <dbReference type="EMBL" id="GFT15120.1"/>
    </source>
</evidence>
<sequence>MGQCSHLYLRFLFVGLPMLWIQTTRSGSGGRSHSFRAQSIGQGEPQSQSLHYALFKQEHLLTSDLGINPA</sequence>
<protein>
    <recommendedName>
        <fullName evidence="4">Secreted protein</fullName>
    </recommendedName>
</protein>
<evidence type="ECO:0008006" key="4">
    <source>
        <dbReference type="Google" id="ProtNLM"/>
    </source>
</evidence>